<evidence type="ECO:0000259" key="2">
    <source>
        <dbReference type="SMART" id="SM00014"/>
    </source>
</evidence>
<dbReference type="InterPro" id="IPR036938">
    <property type="entry name" value="PAP2/HPO_sf"/>
</dbReference>
<evidence type="ECO:0000256" key="1">
    <source>
        <dbReference type="SAM" id="Phobius"/>
    </source>
</evidence>
<dbReference type="EC" id="3.6.1.27" evidence="3"/>
<keyword evidence="1" id="KW-0812">Transmembrane</keyword>
<dbReference type="PANTHER" id="PTHR14969">
    <property type="entry name" value="SPHINGOSINE-1-PHOSPHATE PHOSPHOHYDROLASE"/>
    <property type="match status" value="1"/>
</dbReference>
<dbReference type="Gene3D" id="1.20.144.10">
    <property type="entry name" value="Phosphatidic acid phosphatase type 2/haloperoxidase"/>
    <property type="match status" value="2"/>
</dbReference>
<keyword evidence="1" id="KW-0472">Membrane</keyword>
<organism evidence="3 4">
    <name type="scientific">Luteimicrobium xylanilyticum</name>
    <dbReference type="NCBI Taxonomy" id="1133546"/>
    <lineage>
        <taxon>Bacteria</taxon>
        <taxon>Bacillati</taxon>
        <taxon>Actinomycetota</taxon>
        <taxon>Actinomycetes</taxon>
        <taxon>Micrococcales</taxon>
        <taxon>Luteimicrobium</taxon>
    </lineage>
</organism>
<dbReference type="Proteomes" id="UP000326702">
    <property type="component" value="Chromosome"/>
</dbReference>
<dbReference type="SUPFAM" id="SSF48317">
    <property type="entry name" value="Acid phosphatase/Vanadium-dependent haloperoxidase"/>
    <property type="match status" value="1"/>
</dbReference>
<name>A0A5P9Q8K9_9MICO</name>
<keyword evidence="1" id="KW-1133">Transmembrane helix</keyword>
<dbReference type="Pfam" id="PF01569">
    <property type="entry name" value="PAP2"/>
    <property type="match status" value="1"/>
</dbReference>
<evidence type="ECO:0000313" key="3">
    <source>
        <dbReference type="EMBL" id="QFU97764.1"/>
    </source>
</evidence>
<accession>A0A5P9Q8K9</accession>
<keyword evidence="4" id="KW-1185">Reference proteome</keyword>
<dbReference type="SMART" id="SM00014">
    <property type="entry name" value="acidPPc"/>
    <property type="match status" value="1"/>
</dbReference>
<feature type="transmembrane region" description="Helical" evidence="1">
    <location>
        <begin position="62"/>
        <end position="83"/>
    </location>
</feature>
<dbReference type="PANTHER" id="PTHR14969:SF13">
    <property type="entry name" value="AT30094P"/>
    <property type="match status" value="1"/>
</dbReference>
<proteinExistence type="predicted"/>
<dbReference type="InterPro" id="IPR000326">
    <property type="entry name" value="PAP2/HPO"/>
</dbReference>
<sequence length="216" mass="22225">MGEPRGTARRAWLLSAAAVVVFVAVLVQVATGTGLAHADEPVLAWFVAHRTAAVTSVMTAVSTIFGSTVLPLAVAVGCAAWWWRTGRGWRPVLLAAAMVVQLVCSLVLKAAVARPRPPDLSQSVPGSVVTHSFPSGHTMGAATLVTALVCLLGVAQGRSATWWWVASSGAVVVTALVALSRLYLGYHFLTDVVAGAALGFAVGVLVLVPRRPAGAG</sequence>
<dbReference type="GO" id="GO:0042392">
    <property type="term" value="F:sphingosine-1-phosphate phosphatase activity"/>
    <property type="evidence" value="ECO:0007669"/>
    <property type="project" value="TreeGrafter"/>
</dbReference>
<keyword evidence="3" id="KW-0378">Hydrolase</keyword>
<dbReference type="CDD" id="cd03392">
    <property type="entry name" value="PAP2_like_2"/>
    <property type="match status" value="1"/>
</dbReference>
<protein>
    <submittedName>
        <fullName evidence="3">Undecaprenyl-diphosphate phosphatase</fullName>
        <ecNumber evidence="3">3.6.1.27</ecNumber>
    </submittedName>
</protein>
<dbReference type="AlphaFoldDB" id="A0A5P9Q8K9"/>
<reference evidence="3 4" key="1">
    <citation type="submission" date="2019-10" db="EMBL/GenBank/DDBJ databases">
        <title>Genome sequence of Luteimicrobium xylanilyticum HY-24.</title>
        <authorList>
            <person name="Kim D.Y."/>
            <person name="Park H.-Y."/>
        </authorList>
    </citation>
    <scope>NUCLEOTIDE SEQUENCE [LARGE SCALE GENOMIC DNA]</scope>
    <source>
        <strain evidence="3 4">HY-24</strain>
    </source>
</reference>
<dbReference type="GO" id="GO:0050380">
    <property type="term" value="F:undecaprenyl-diphosphatase activity"/>
    <property type="evidence" value="ECO:0007669"/>
    <property type="project" value="UniProtKB-EC"/>
</dbReference>
<feature type="domain" description="Phosphatidic acid phosphatase type 2/haloperoxidase" evidence="2">
    <location>
        <begin position="90"/>
        <end position="207"/>
    </location>
</feature>
<feature type="transmembrane region" description="Helical" evidence="1">
    <location>
        <begin position="133"/>
        <end position="155"/>
    </location>
</feature>
<dbReference type="KEGG" id="lxl:KDY119_01267"/>
<dbReference type="EMBL" id="CP045529">
    <property type="protein sequence ID" value="QFU97764.1"/>
    <property type="molecule type" value="Genomic_DNA"/>
</dbReference>
<feature type="transmembrane region" description="Helical" evidence="1">
    <location>
        <begin position="162"/>
        <end position="180"/>
    </location>
</feature>
<feature type="transmembrane region" description="Helical" evidence="1">
    <location>
        <begin position="92"/>
        <end position="113"/>
    </location>
</feature>
<feature type="transmembrane region" description="Helical" evidence="1">
    <location>
        <begin position="186"/>
        <end position="208"/>
    </location>
</feature>
<gene>
    <name evidence="3" type="primary">bcrC</name>
    <name evidence="3" type="ORF">KDY119_01267</name>
</gene>
<dbReference type="RefSeq" id="WP_051136675.1">
    <property type="nucleotide sequence ID" value="NZ_BAABIH010000012.1"/>
</dbReference>
<dbReference type="OrthoDB" id="5289372at2"/>
<evidence type="ECO:0000313" key="4">
    <source>
        <dbReference type="Proteomes" id="UP000326702"/>
    </source>
</evidence>